<dbReference type="EMBL" id="AP018448">
    <property type="protein sequence ID" value="BBC39118.1"/>
    <property type="molecule type" value="Genomic_DNA"/>
</dbReference>
<evidence type="ECO:0000313" key="1">
    <source>
        <dbReference type="EMBL" id="BBC39118.1"/>
    </source>
</evidence>
<accession>A0ABN5W5Z6</accession>
<evidence type="ECO:0000313" key="2">
    <source>
        <dbReference type="Proteomes" id="UP001321542"/>
    </source>
</evidence>
<gene>
    <name evidence="1" type="ORF">SGFS_104120</name>
</gene>
<keyword evidence="2" id="KW-1185">Reference proteome</keyword>
<sequence>MPDPARTDVHSYDLILDCTANRVVRAYLERARHTDATRWPHLATMMIGHQTTCGIAALSLLGATGGGTDVLHRRPAELILKYQALLGGWDK</sequence>
<reference evidence="1 2" key="2">
    <citation type="journal article" date="2023" name="ChemBioChem">
        <title>Acyltransferase Domain Exchange between Two Independent Type I Polyketide Synthases in the Same Producer Strain of Macrolide Antibiotics.</title>
        <authorList>
            <person name="Kudo F."/>
            <person name="Kishikawa K."/>
            <person name="Tsuboi K."/>
            <person name="Kido T."/>
            <person name="Usui T."/>
            <person name="Hashimoto J."/>
            <person name="Shin-Ya K."/>
            <person name="Miyanaga A."/>
            <person name="Eguchi T."/>
        </authorList>
    </citation>
    <scope>NUCLEOTIDE SEQUENCE [LARGE SCALE GENOMIC DNA]</scope>
    <source>
        <strain evidence="1 2">A-8890</strain>
    </source>
</reference>
<name>A0ABN5W5Z6_9ACTN</name>
<reference evidence="1 2" key="1">
    <citation type="journal article" date="2010" name="ChemBioChem">
        <title>Cloning and characterization of the biosynthetic gene cluster of 16-membered macrolide antibiotic FD-891: involvement of a dual functional cytochrome P450 monooxygenase catalyzing epoxidation and hydroxylation.</title>
        <authorList>
            <person name="Kudo F."/>
            <person name="Motegi A."/>
            <person name="Mizoue K."/>
            <person name="Eguchi T."/>
        </authorList>
    </citation>
    <scope>NUCLEOTIDE SEQUENCE [LARGE SCALE GENOMIC DNA]</scope>
    <source>
        <strain evidence="1 2">A-8890</strain>
    </source>
</reference>
<proteinExistence type="predicted"/>
<protein>
    <submittedName>
        <fullName evidence="1">Uncharacterized protein</fullName>
    </submittedName>
</protein>
<organism evidence="1 2">
    <name type="scientific">Streptomyces graminofaciens</name>
    <dbReference type="NCBI Taxonomy" id="68212"/>
    <lineage>
        <taxon>Bacteria</taxon>
        <taxon>Bacillati</taxon>
        <taxon>Actinomycetota</taxon>
        <taxon>Actinomycetes</taxon>
        <taxon>Kitasatosporales</taxon>
        <taxon>Streptomycetaceae</taxon>
        <taxon>Streptomyces</taxon>
    </lineage>
</organism>
<dbReference type="Proteomes" id="UP001321542">
    <property type="component" value="Chromosome"/>
</dbReference>